<proteinExistence type="predicted"/>
<dbReference type="EMBL" id="DXBS01000041">
    <property type="protein sequence ID" value="HIZ24214.1"/>
    <property type="molecule type" value="Genomic_DNA"/>
</dbReference>
<reference evidence="2" key="2">
    <citation type="submission" date="2021-04" db="EMBL/GenBank/DDBJ databases">
        <authorList>
            <person name="Gilroy R."/>
        </authorList>
    </citation>
    <scope>NUCLEOTIDE SEQUENCE</scope>
    <source>
        <strain evidence="2">CHK33-5263</strain>
    </source>
</reference>
<sequence length="218" mass="25442">MAESSGRHPCPVCGRTMFEEYDSYDICMVCGWEDDAMQEEFPDEGGGPNASLNECRRRYREKIAADPNYTWAKSCDARSLQKGIFWIVDRENLENNEPFLFRIPVDCAGTPCYLTSIPRPNSRRGDNYNHKLTWYRYVPEELRRGKPYDWYPRGRVEIRRTGRATIYLNPDLATDAVISYITEKFNLQHLNVKVVADGSRHYAYYMDKYVTEAAEEQS</sequence>
<gene>
    <name evidence="2" type="ORF">H9812_01900</name>
</gene>
<evidence type="ECO:0000313" key="3">
    <source>
        <dbReference type="Proteomes" id="UP000824044"/>
    </source>
</evidence>
<dbReference type="Proteomes" id="UP000824044">
    <property type="component" value="Unassembled WGS sequence"/>
</dbReference>
<protein>
    <recommendedName>
        <fullName evidence="1">Cysteine-rich CPCC domain-containing protein</fullName>
    </recommendedName>
</protein>
<feature type="domain" description="Cysteine-rich CPCC" evidence="1">
    <location>
        <begin position="9"/>
        <end position="65"/>
    </location>
</feature>
<dbReference type="AlphaFoldDB" id="A0A9D2DWE3"/>
<reference evidence="2" key="1">
    <citation type="journal article" date="2021" name="PeerJ">
        <title>Extensive microbial diversity within the chicken gut microbiome revealed by metagenomics and culture.</title>
        <authorList>
            <person name="Gilroy R."/>
            <person name="Ravi A."/>
            <person name="Getino M."/>
            <person name="Pursley I."/>
            <person name="Horton D.L."/>
            <person name="Alikhan N.F."/>
            <person name="Baker D."/>
            <person name="Gharbi K."/>
            <person name="Hall N."/>
            <person name="Watson M."/>
            <person name="Adriaenssens E.M."/>
            <person name="Foster-Nyarko E."/>
            <person name="Jarju S."/>
            <person name="Secka A."/>
            <person name="Antonio M."/>
            <person name="Oren A."/>
            <person name="Chaudhuri R.R."/>
            <person name="La Ragione R."/>
            <person name="Hildebrand F."/>
            <person name="Pallen M.J."/>
        </authorList>
    </citation>
    <scope>NUCLEOTIDE SEQUENCE</scope>
    <source>
        <strain evidence="2">CHK33-5263</strain>
    </source>
</reference>
<dbReference type="InterPro" id="IPR025983">
    <property type="entry name" value="Cys_rich_CPCC"/>
</dbReference>
<evidence type="ECO:0000313" key="2">
    <source>
        <dbReference type="EMBL" id="HIZ24214.1"/>
    </source>
</evidence>
<comment type="caution">
    <text evidence="2">The sequence shown here is derived from an EMBL/GenBank/DDBJ whole genome shotgun (WGS) entry which is preliminary data.</text>
</comment>
<organism evidence="2 3">
    <name type="scientific">Candidatus Gallimonas intestinigallinarum</name>
    <dbReference type="NCBI Taxonomy" id="2838604"/>
    <lineage>
        <taxon>Bacteria</taxon>
        <taxon>Bacillati</taxon>
        <taxon>Bacillota</taxon>
        <taxon>Clostridia</taxon>
        <taxon>Candidatus Gallimonas</taxon>
    </lineage>
</organism>
<evidence type="ECO:0000259" key="1">
    <source>
        <dbReference type="Pfam" id="PF14206"/>
    </source>
</evidence>
<dbReference type="Pfam" id="PF14206">
    <property type="entry name" value="Cys_rich_CPCC"/>
    <property type="match status" value="1"/>
</dbReference>
<name>A0A9D2DWE3_9FIRM</name>
<accession>A0A9D2DWE3</accession>